<evidence type="ECO:0000313" key="9">
    <source>
        <dbReference type="EMBL" id="GGO84822.1"/>
    </source>
</evidence>
<dbReference type="AlphaFoldDB" id="A0A918DV92"/>
<dbReference type="GO" id="GO:0022857">
    <property type="term" value="F:transmembrane transporter activity"/>
    <property type="evidence" value="ECO:0007669"/>
    <property type="project" value="InterPro"/>
</dbReference>
<comment type="caution">
    <text evidence="9">The sequence shown here is derived from an EMBL/GenBank/DDBJ whole genome shotgun (WGS) entry which is preliminary data.</text>
</comment>
<evidence type="ECO:0000256" key="8">
    <source>
        <dbReference type="SAM" id="Phobius"/>
    </source>
</evidence>
<keyword evidence="7" id="KW-0653">Protein transport</keyword>
<feature type="transmembrane region" description="Helical" evidence="8">
    <location>
        <begin position="21"/>
        <end position="39"/>
    </location>
</feature>
<protein>
    <submittedName>
        <fullName evidence="9">Biopolymer transporter protein ExbD</fullName>
    </submittedName>
</protein>
<comment type="similarity">
    <text evidence="2 7">Belongs to the ExbD/TolR family.</text>
</comment>
<keyword evidence="4 7" id="KW-0812">Transmembrane</keyword>
<dbReference type="GO" id="GO:0015031">
    <property type="term" value="P:protein transport"/>
    <property type="evidence" value="ECO:0007669"/>
    <property type="project" value="UniProtKB-KW"/>
</dbReference>
<dbReference type="InterPro" id="IPR003400">
    <property type="entry name" value="ExbD"/>
</dbReference>
<sequence>MKFSPTHSRRINSGDDNLIPLINVVFLMLIFFMVAGQISRSDAISVMPPASLSEKRSKDDNRALVLISVQEGLFVDERPVSLEGIREALMLRFDNAENPDDFSVLVKADADTPVDQLQAVLKQIRAAGLMKVALATRLQGASV</sequence>
<dbReference type="RefSeq" id="WP_188861600.1">
    <property type="nucleotide sequence ID" value="NZ_BMLT01000008.1"/>
</dbReference>
<dbReference type="Pfam" id="PF02472">
    <property type="entry name" value="ExbD"/>
    <property type="match status" value="1"/>
</dbReference>
<evidence type="ECO:0000313" key="10">
    <source>
        <dbReference type="Proteomes" id="UP000599578"/>
    </source>
</evidence>
<evidence type="ECO:0000256" key="5">
    <source>
        <dbReference type="ARBA" id="ARBA00022989"/>
    </source>
</evidence>
<dbReference type="Proteomes" id="UP000599578">
    <property type="component" value="Unassembled WGS sequence"/>
</dbReference>
<name>A0A918DV92_9GAMM</name>
<proteinExistence type="inferred from homology"/>
<keyword evidence="6 8" id="KW-0472">Membrane</keyword>
<keyword evidence="10" id="KW-1185">Reference proteome</keyword>
<dbReference type="Gene3D" id="3.30.420.270">
    <property type="match status" value="1"/>
</dbReference>
<keyword evidence="5 8" id="KW-1133">Transmembrane helix</keyword>
<dbReference type="PANTHER" id="PTHR30558">
    <property type="entry name" value="EXBD MEMBRANE COMPONENT OF PMF-DRIVEN MACROMOLECULE IMPORT SYSTEM"/>
    <property type="match status" value="1"/>
</dbReference>
<reference evidence="9 10" key="1">
    <citation type="journal article" date="2014" name="Int. J. Syst. Evol. Microbiol.">
        <title>Complete genome sequence of Corynebacterium casei LMG S-19264T (=DSM 44701T), isolated from a smear-ripened cheese.</title>
        <authorList>
            <consortium name="US DOE Joint Genome Institute (JGI-PGF)"/>
            <person name="Walter F."/>
            <person name="Albersmeier A."/>
            <person name="Kalinowski J."/>
            <person name="Ruckert C."/>
        </authorList>
    </citation>
    <scope>NUCLEOTIDE SEQUENCE [LARGE SCALE GENOMIC DNA]</scope>
    <source>
        <strain evidence="9 10">CGMCC 1.7286</strain>
    </source>
</reference>
<evidence type="ECO:0000256" key="4">
    <source>
        <dbReference type="ARBA" id="ARBA00022692"/>
    </source>
</evidence>
<comment type="subcellular location">
    <subcellularLocation>
        <location evidence="1">Cell membrane</location>
        <topology evidence="1">Single-pass membrane protein</topology>
    </subcellularLocation>
    <subcellularLocation>
        <location evidence="7">Cell membrane</location>
        <topology evidence="7">Single-pass type II membrane protein</topology>
    </subcellularLocation>
</comment>
<dbReference type="EMBL" id="BMLT01000008">
    <property type="protein sequence ID" value="GGO84822.1"/>
    <property type="molecule type" value="Genomic_DNA"/>
</dbReference>
<gene>
    <name evidence="9" type="ORF">GCM10011348_31930</name>
</gene>
<accession>A0A918DV92</accession>
<evidence type="ECO:0000256" key="6">
    <source>
        <dbReference type="ARBA" id="ARBA00023136"/>
    </source>
</evidence>
<evidence type="ECO:0000256" key="3">
    <source>
        <dbReference type="ARBA" id="ARBA00022475"/>
    </source>
</evidence>
<evidence type="ECO:0000256" key="1">
    <source>
        <dbReference type="ARBA" id="ARBA00004162"/>
    </source>
</evidence>
<organism evidence="9 10">
    <name type="scientific">Marinobacterium nitratireducens</name>
    <dbReference type="NCBI Taxonomy" id="518897"/>
    <lineage>
        <taxon>Bacteria</taxon>
        <taxon>Pseudomonadati</taxon>
        <taxon>Pseudomonadota</taxon>
        <taxon>Gammaproteobacteria</taxon>
        <taxon>Oceanospirillales</taxon>
        <taxon>Oceanospirillaceae</taxon>
        <taxon>Marinobacterium</taxon>
    </lineage>
</organism>
<dbReference type="GO" id="GO:0005886">
    <property type="term" value="C:plasma membrane"/>
    <property type="evidence" value="ECO:0007669"/>
    <property type="project" value="UniProtKB-SubCell"/>
</dbReference>
<keyword evidence="7" id="KW-0813">Transport</keyword>
<evidence type="ECO:0000256" key="7">
    <source>
        <dbReference type="RuleBase" id="RU003879"/>
    </source>
</evidence>
<evidence type="ECO:0000256" key="2">
    <source>
        <dbReference type="ARBA" id="ARBA00005811"/>
    </source>
</evidence>
<keyword evidence="3" id="KW-1003">Cell membrane</keyword>